<evidence type="ECO:0000256" key="1">
    <source>
        <dbReference type="ARBA" id="ARBA00006484"/>
    </source>
</evidence>
<dbReference type="SUPFAM" id="SSF51735">
    <property type="entry name" value="NAD(P)-binding Rossmann-fold domains"/>
    <property type="match status" value="1"/>
</dbReference>
<dbReference type="InterPro" id="IPR020904">
    <property type="entry name" value="Sc_DH/Rdtase_CS"/>
</dbReference>
<dbReference type="Gene3D" id="3.40.50.720">
    <property type="entry name" value="NAD(P)-binding Rossmann-like Domain"/>
    <property type="match status" value="1"/>
</dbReference>
<sequence length="265" mass="28468">MRYALITGASSGIGAELARLFARDGIGVVLCSSPRSRDKLQALATELKRLQSIDAYALCEDLSLPGAAERLILQVNELALPIEYLVNNAGAGIVGQSFQDHDATQMTGMLQLNVVTLSQLTLHYVQPMIERGRGRILNLSSSAGYVVPHGLEAAYAASKAYVISVSEALAHDLRGTGVSCTHIAPGPTRTNFFHAAGLIDERRMAKLGYSQPHDIALIGYRAMHAGRTAVIPGISNKFVTWMARISPSRTLTGIISAYVVSRHLD</sequence>
<proteinExistence type="inferred from homology"/>
<comment type="caution">
    <text evidence="4">The sequence shown here is derived from an EMBL/GenBank/DDBJ whole genome shotgun (WGS) entry which is preliminary data.</text>
</comment>
<evidence type="ECO:0000256" key="3">
    <source>
        <dbReference type="RuleBase" id="RU000363"/>
    </source>
</evidence>
<dbReference type="PRINTS" id="PR00080">
    <property type="entry name" value="SDRFAMILY"/>
</dbReference>
<organism evidence="4 5">
    <name type="scientific">Pseudomonas salomonii</name>
    <dbReference type="NCBI Taxonomy" id="191391"/>
    <lineage>
        <taxon>Bacteria</taxon>
        <taxon>Pseudomonadati</taxon>
        <taxon>Pseudomonadota</taxon>
        <taxon>Gammaproteobacteria</taxon>
        <taxon>Pseudomonadales</taxon>
        <taxon>Pseudomonadaceae</taxon>
        <taxon>Pseudomonas</taxon>
    </lineage>
</organism>
<evidence type="ECO:0000256" key="2">
    <source>
        <dbReference type="ARBA" id="ARBA00023002"/>
    </source>
</evidence>
<dbReference type="GO" id="GO:0016491">
    <property type="term" value="F:oxidoreductase activity"/>
    <property type="evidence" value="ECO:0007669"/>
    <property type="project" value="UniProtKB-KW"/>
</dbReference>
<dbReference type="PRINTS" id="PR00081">
    <property type="entry name" value="GDHRDH"/>
</dbReference>
<gene>
    <name evidence="4" type="ORF">HX810_16950</name>
</gene>
<protein>
    <submittedName>
        <fullName evidence="4">SDR family NAD(P)-dependent oxidoreductase</fullName>
    </submittedName>
</protein>
<dbReference type="AlphaFoldDB" id="A0A7Y8KQ35"/>
<evidence type="ECO:0000313" key="4">
    <source>
        <dbReference type="EMBL" id="NWF09352.1"/>
    </source>
</evidence>
<dbReference type="CDD" id="cd05233">
    <property type="entry name" value="SDR_c"/>
    <property type="match status" value="1"/>
</dbReference>
<reference evidence="4 5" key="1">
    <citation type="submission" date="2020-04" db="EMBL/GenBank/DDBJ databases">
        <title>Molecular characterization of pseudomonads from Agaricus bisporus reveal novel blotch 2 pathogens in Western Europe.</title>
        <authorList>
            <person name="Taparia T."/>
            <person name="Krijger M."/>
            <person name="Haynes E."/>
            <person name="Elpinstone J.G."/>
            <person name="Noble R."/>
            <person name="Van Der Wolf J."/>
        </authorList>
    </citation>
    <scope>NUCLEOTIDE SEQUENCE [LARGE SCALE GENOMIC DNA]</scope>
    <source>
        <strain evidence="4 5">IPO3765</strain>
    </source>
</reference>
<dbReference type="Pfam" id="PF00106">
    <property type="entry name" value="adh_short"/>
    <property type="match status" value="1"/>
</dbReference>
<dbReference type="InterPro" id="IPR002347">
    <property type="entry name" value="SDR_fam"/>
</dbReference>
<dbReference type="PANTHER" id="PTHR44196">
    <property type="entry name" value="DEHYDROGENASE/REDUCTASE SDR FAMILY MEMBER 7B"/>
    <property type="match status" value="1"/>
</dbReference>
<dbReference type="PROSITE" id="PS00061">
    <property type="entry name" value="ADH_SHORT"/>
    <property type="match status" value="1"/>
</dbReference>
<name>A0A7Y8KQ35_9PSED</name>
<dbReference type="EMBL" id="JACAQV010000014">
    <property type="protein sequence ID" value="NWF09352.1"/>
    <property type="molecule type" value="Genomic_DNA"/>
</dbReference>
<keyword evidence="2" id="KW-0560">Oxidoreductase</keyword>
<dbReference type="GO" id="GO:0016020">
    <property type="term" value="C:membrane"/>
    <property type="evidence" value="ECO:0007669"/>
    <property type="project" value="TreeGrafter"/>
</dbReference>
<dbReference type="PIRSF" id="PIRSF000126">
    <property type="entry name" value="11-beta-HSD1"/>
    <property type="match status" value="1"/>
</dbReference>
<dbReference type="RefSeq" id="WP_177024406.1">
    <property type="nucleotide sequence ID" value="NZ_JACAQV010000014.1"/>
</dbReference>
<comment type="similarity">
    <text evidence="1 3">Belongs to the short-chain dehydrogenases/reductases (SDR) family.</text>
</comment>
<dbReference type="PANTHER" id="PTHR44196:SF2">
    <property type="entry name" value="SHORT-CHAIN DEHYDROGENASE-RELATED"/>
    <property type="match status" value="1"/>
</dbReference>
<dbReference type="Proteomes" id="UP000561369">
    <property type="component" value="Unassembled WGS sequence"/>
</dbReference>
<evidence type="ECO:0000313" key="5">
    <source>
        <dbReference type="Proteomes" id="UP000561369"/>
    </source>
</evidence>
<accession>A0A7Y8KQ35</accession>
<dbReference type="InterPro" id="IPR036291">
    <property type="entry name" value="NAD(P)-bd_dom_sf"/>
</dbReference>